<sequence>MDDMNGLLDLSINRYINKAQRQSRTFILNDTKKLGRPRTFDENEALMAAMNAFWTKGYAATSMKDLTAAMKISGPSIYAAFGDKRELYLKTIDRYADVDGCAPIVAFEGAASIEDAVRGFLTSVVSHSTQQEGAPRGCFLASCVATTVGEVEGVAERMEKAIQETDTRLAARFEKEKSHGNLPKDFPSQDRARLLHDMRQGHVHRSRAGWTAERLLDDLEDRVRMVLMI</sequence>
<accession>A0ABZ2TK72</accession>
<dbReference type="PANTHER" id="PTHR47506">
    <property type="entry name" value="TRANSCRIPTIONAL REGULATORY PROTEIN"/>
    <property type="match status" value="1"/>
</dbReference>
<dbReference type="PROSITE" id="PS01081">
    <property type="entry name" value="HTH_TETR_1"/>
    <property type="match status" value="1"/>
</dbReference>
<dbReference type="Gene3D" id="1.10.357.10">
    <property type="entry name" value="Tetracycline Repressor, domain 2"/>
    <property type="match status" value="1"/>
</dbReference>
<proteinExistence type="predicted"/>
<geneLocation type="plasmid" evidence="5 6">
    <name>unnamed1</name>
</geneLocation>
<dbReference type="SUPFAM" id="SSF46689">
    <property type="entry name" value="Homeodomain-like"/>
    <property type="match status" value="1"/>
</dbReference>
<reference evidence="5 6" key="1">
    <citation type="submission" date="2024-02" db="EMBL/GenBank/DDBJ databases">
        <title>Roseovarius strain W115 nov., isolated from a marine algae.</title>
        <authorList>
            <person name="Lee M.W."/>
            <person name="Lee J.K."/>
            <person name="Kim J.M."/>
            <person name="Choi D.G."/>
            <person name="Baek J.H."/>
            <person name="Bayburt H."/>
            <person name="Jung J.J."/>
            <person name="Han D.M."/>
            <person name="Jeon C.O."/>
        </authorList>
    </citation>
    <scope>NUCLEOTIDE SEQUENCE [LARGE SCALE GENOMIC DNA]</scope>
    <source>
        <strain evidence="5 6">W115</strain>
        <plasmid evidence="5 6">unnamed1</plasmid>
    </source>
</reference>
<dbReference type="Gene3D" id="1.10.10.60">
    <property type="entry name" value="Homeodomain-like"/>
    <property type="match status" value="1"/>
</dbReference>
<keyword evidence="6" id="KW-1185">Reference proteome</keyword>
<dbReference type="PANTHER" id="PTHR47506:SF1">
    <property type="entry name" value="HTH-TYPE TRANSCRIPTIONAL REGULATOR YJDC"/>
    <property type="match status" value="1"/>
</dbReference>
<evidence type="ECO:0000259" key="4">
    <source>
        <dbReference type="Pfam" id="PF00440"/>
    </source>
</evidence>
<dbReference type="InterPro" id="IPR036271">
    <property type="entry name" value="Tet_transcr_reg_TetR-rel_C_sf"/>
</dbReference>
<dbReference type="SUPFAM" id="SSF48498">
    <property type="entry name" value="Tetracyclin repressor-like, C-terminal domain"/>
    <property type="match status" value="1"/>
</dbReference>
<dbReference type="InterPro" id="IPR023772">
    <property type="entry name" value="DNA-bd_HTH_TetR-type_CS"/>
</dbReference>
<name>A0ABZ2TK72_9RHOB</name>
<dbReference type="InterPro" id="IPR009057">
    <property type="entry name" value="Homeodomain-like_sf"/>
</dbReference>
<keyword evidence="5" id="KW-0614">Plasmid</keyword>
<evidence type="ECO:0000256" key="1">
    <source>
        <dbReference type="ARBA" id="ARBA00023015"/>
    </source>
</evidence>
<dbReference type="RefSeq" id="WP_317054392.1">
    <property type="nucleotide sequence ID" value="NZ_CP146607.1"/>
</dbReference>
<dbReference type="EMBL" id="CP146607">
    <property type="protein sequence ID" value="WYK20127.1"/>
    <property type="molecule type" value="Genomic_DNA"/>
</dbReference>
<evidence type="ECO:0000313" key="6">
    <source>
        <dbReference type="Proteomes" id="UP001281305"/>
    </source>
</evidence>
<dbReference type="InterPro" id="IPR001647">
    <property type="entry name" value="HTH_TetR"/>
</dbReference>
<keyword evidence="1" id="KW-0805">Transcription regulation</keyword>
<keyword evidence="3" id="KW-0804">Transcription</keyword>
<gene>
    <name evidence="5" type="ORF">RZS32_018755</name>
</gene>
<organism evidence="5 6">
    <name type="scientific">Roseovarius rhodophyticola</name>
    <dbReference type="NCBI Taxonomy" id="3080827"/>
    <lineage>
        <taxon>Bacteria</taxon>
        <taxon>Pseudomonadati</taxon>
        <taxon>Pseudomonadota</taxon>
        <taxon>Alphaproteobacteria</taxon>
        <taxon>Rhodobacterales</taxon>
        <taxon>Roseobacteraceae</taxon>
        <taxon>Roseovarius</taxon>
    </lineage>
</organism>
<protein>
    <submittedName>
        <fullName evidence="5">TetR/AcrR family transcriptional regulator</fullName>
    </submittedName>
</protein>
<keyword evidence="2" id="KW-0238">DNA-binding</keyword>
<evidence type="ECO:0000313" key="5">
    <source>
        <dbReference type="EMBL" id="WYK20127.1"/>
    </source>
</evidence>
<dbReference type="Pfam" id="PF00440">
    <property type="entry name" value="TetR_N"/>
    <property type="match status" value="1"/>
</dbReference>
<dbReference type="Proteomes" id="UP001281305">
    <property type="component" value="Plasmid unnamed1"/>
</dbReference>
<evidence type="ECO:0000256" key="2">
    <source>
        <dbReference type="ARBA" id="ARBA00023125"/>
    </source>
</evidence>
<feature type="domain" description="HTH tetR-type" evidence="4">
    <location>
        <begin position="46"/>
        <end position="89"/>
    </location>
</feature>
<evidence type="ECO:0000256" key="3">
    <source>
        <dbReference type="ARBA" id="ARBA00023163"/>
    </source>
</evidence>